<gene>
    <name evidence="1" type="ORF">CVT26_001092</name>
</gene>
<keyword evidence="2" id="KW-1185">Reference proteome</keyword>
<organism evidence="1 2">
    <name type="scientific">Gymnopilus dilepis</name>
    <dbReference type="NCBI Taxonomy" id="231916"/>
    <lineage>
        <taxon>Eukaryota</taxon>
        <taxon>Fungi</taxon>
        <taxon>Dikarya</taxon>
        <taxon>Basidiomycota</taxon>
        <taxon>Agaricomycotina</taxon>
        <taxon>Agaricomycetes</taxon>
        <taxon>Agaricomycetidae</taxon>
        <taxon>Agaricales</taxon>
        <taxon>Agaricineae</taxon>
        <taxon>Hymenogastraceae</taxon>
        <taxon>Gymnopilus</taxon>
    </lineage>
</organism>
<name>A0A409WLF5_9AGAR</name>
<feature type="non-terminal residue" evidence="1">
    <location>
        <position position="811"/>
    </location>
</feature>
<sequence length="811" mass="90737">MIDGEEACKEADRAMAMQLSQLSLNPSARPVRPIKQESPHRIDASYRQQVEVSLQRLSAIESTVEKLVASVQSQLQGIGQPQDIKDEFPLVARLNATLSLKDDLARVKDRSPAVGVVKGAISAQILELLDLLQNAKKLWCEQRASITSSSRPAEELLNTDAYNASILEGADPIIQLVVFTMVVLQVILHTSRRGCHFLLSMMKYVVQLSLIRSGRNLSIHDQKLLADFPKDPDSAAEQLKLDSSVTIYAVCPKAKCQALYAPKFTDGKLIPQYPKYCNCTGLDGRQCGTRLTRPRRFDLHEVDVPVKRFAAFSFRGFVASLTSRPGLEEKMDASWMRVHSASTTLEDVFDGHFLRTFKGPDGQLFGMSGASGRYVFSLSVDFFNPYTNKQAGKKFSVGVLSIACLNLPVSIRYKPENMFLAGIIPGPKEPPLTVINHYLSPLITEFLQFWNPGMQFSKTFRYPEGRHILCALVLVVCDLLATRKVIASGQHNHEHFCNLCFCTRSAHGYRNTDYHNWERRTHAEWSKAAEEWLACATLADQDTQFSQTGIRWSELLRLPYFDMVQCVVVDPMHNLFLGLLKEHFMGLLGIDLPKEDNSAVLKISFGPLPSNMNQKDKDSVEKLKGWLERPYTCSFSPDQEKALNKLMRANLCALEFVCKELSISVCCPTDTVHSNRRKYTKIDYARNLLTWRSLQQEIGRTGADTTTQHGHVLQSDEMAEIWSDIGQLLSPAWMTSIPSNLGSPSHGKLKADQWRIVGTVHLPLSLIRLWAGTAQDSGRSLRCRQILSATMSLVSAVIVATSQTITAENAQ</sequence>
<evidence type="ECO:0000313" key="1">
    <source>
        <dbReference type="EMBL" id="PPQ79322.1"/>
    </source>
</evidence>
<reference evidence="1 2" key="1">
    <citation type="journal article" date="2018" name="Evol. Lett.">
        <title>Horizontal gene cluster transfer increased hallucinogenic mushroom diversity.</title>
        <authorList>
            <person name="Reynolds H.T."/>
            <person name="Vijayakumar V."/>
            <person name="Gluck-Thaler E."/>
            <person name="Korotkin H.B."/>
            <person name="Matheny P.B."/>
            <person name="Slot J.C."/>
        </authorList>
    </citation>
    <scope>NUCLEOTIDE SEQUENCE [LARGE SCALE GENOMIC DNA]</scope>
    <source>
        <strain evidence="1 2">SRW20</strain>
    </source>
</reference>
<dbReference type="AlphaFoldDB" id="A0A409WLF5"/>
<dbReference type="InParanoid" id="A0A409WLF5"/>
<comment type="caution">
    <text evidence="1">The sequence shown here is derived from an EMBL/GenBank/DDBJ whole genome shotgun (WGS) entry which is preliminary data.</text>
</comment>
<dbReference type="InterPro" id="IPR004242">
    <property type="entry name" value="Transposase_21"/>
</dbReference>
<proteinExistence type="predicted"/>
<evidence type="ECO:0000313" key="2">
    <source>
        <dbReference type="Proteomes" id="UP000284706"/>
    </source>
</evidence>
<dbReference type="Proteomes" id="UP000284706">
    <property type="component" value="Unassembled WGS sequence"/>
</dbReference>
<dbReference type="STRING" id="231916.A0A409WLF5"/>
<accession>A0A409WLF5</accession>
<dbReference type="Pfam" id="PF02992">
    <property type="entry name" value="Transposase_21"/>
    <property type="match status" value="1"/>
</dbReference>
<dbReference type="OrthoDB" id="3253623at2759"/>
<protein>
    <submittedName>
        <fullName evidence="1">Uncharacterized protein</fullName>
    </submittedName>
</protein>
<dbReference type="EMBL" id="NHYE01005006">
    <property type="protein sequence ID" value="PPQ79322.1"/>
    <property type="molecule type" value="Genomic_DNA"/>
</dbReference>
<dbReference type="PANTHER" id="PTHR46579">
    <property type="entry name" value="F5/8 TYPE C DOMAIN-CONTAINING PROTEIN-RELATED"/>
    <property type="match status" value="1"/>
</dbReference>
<dbReference type="PANTHER" id="PTHR46579:SF2">
    <property type="entry name" value="C2H2-TYPE DOMAIN-CONTAINING PROTEIN"/>
    <property type="match status" value="1"/>
</dbReference>